<gene>
    <name evidence="2" type="ORF">F5878DRAFT_638129</name>
</gene>
<protein>
    <submittedName>
        <fullName evidence="2">Uncharacterized protein</fullName>
    </submittedName>
</protein>
<dbReference type="EMBL" id="MU805977">
    <property type="protein sequence ID" value="KAJ3843398.1"/>
    <property type="molecule type" value="Genomic_DNA"/>
</dbReference>
<dbReference type="Proteomes" id="UP001163846">
    <property type="component" value="Unassembled WGS sequence"/>
</dbReference>
<accession>A0AA38PI57</accession>
<name>A0AA38PI57_9AGAR</name>
<sequence length="458" mass="52134">MQIPLLLRSTPSIQNPQRKHVTHGTPEICDLLKTMDLQSRLEANKEIDTENRRRRKQELAHLRDPSKPMPSPRASLITITSEEYEEIRTTPSRLQAFASLLLDPVRKFFAEKDVYEKSLKRLREEPKEDEEERLRKRRVADRLIYKEYDPLAPIRVEIHQVLYEIAHISLIPLPFFANQNLEFIAANSHSLPRKKIKSDKNPQGGHLLDLEALAKTLEIDLCESDKMEGLDFILFTECANNMIAFETERDPDGATGTRAQLFIKHFAFFLNKREAPKWFNHWKPTEFKLRKNQYLVPTGFVSSVYTAEWSKVELKAELAESFPTFDSSIQFPSGPACPPTPSFRAVEEETLHLTASAAAREVTYCPNTSTQSTACFPGHKLSTEHYAHQTVQQRRSAFLGISLVLAATANLLTSARSAEVTTILHLRENVADSLPNLNTAMWFLLPQAPTTKDPTSTA</sequence>
<evidence type="ECO:0000313" key="3">
    <source>
        <dbReference type="Proteomes" id="UP001163846"/>
    </source>
</evidence>
<organism evidence="2 3">
    <name type="scientific">Lentinula raphanica</name>
    <dbReference type="NCBI Taxonomy" id="153919"/>
    <lineage>
        <taxon>Eukaryota</taxon>
        <taxon>Fungi</taxon>
        <taxon>Dikarya</taxon>
        <taxon>Basidiomycota</taxon>
        <taxon>Agaricomycotina</taxon>
        <taxon>Agaricomycetes</taxon>
        <taxon>Agaricomycetidae</taxon>
        <taxon>Agaricales</taxon>
        <taxon>Marasmiineae</taxon>
        <taxon>Omphalotaceae</taxon>
        <taxon>Lentinula</taxon>
    </lineage>
</organism>
<feature type="compositionally biased region" description="Basic and acidic residues" evidence="1">
    <location>
        <begin position="42"/>
        <end position="66"/>
    </location>
</feature>
<comment type="caution">
    <text evidence="2">The sequence shown here is derived from an EMBL/GenBank/DDBJ whole genome shotgun (WGS) entry which is preliminary data.</text>
</comment>
<dbReference type="AlphaFoldDB" id="A0AA38PI57"/>
<reference evidence="2" key="1">
    <citation type="submission" date="2022-08" db="EMBL/GenBank/DDBJ databases">
        <authorList>
            <consortium name="DOE Joint Genome Institute"/>
            <person name="Min B."/>
            <person name="Riley R."/>
            <person name="Sierra-Patev S."/>
            <person name="Naranjo-Ortiz M."/>
            <person name="Looney B."/>
            <person name="Konkel Z."/>
            <person name="Slot J.C."/>
            <person name="Sakamoto Y."/>
            <person name="Steenwyk J.L."/>
            <person name="Rokas A."/>
            <person name="Carro J."/>
            <person name="Camarero S."/>
            <person name="Ferreira P."/>
            <person name="Molpeceres G."/>
            <person name="Ruiz-Duenas F.J."/>
            <person name="Serrano A."/>
            <person name="Henrissat B."/>
            <person name="Drula E."/>
            <person name="Hughes K.W."/>
            <person name="Mata J.L."/>
            <person name="Ishikawa N.K."/>
            <person name="Vargas-Isla R."/>
            <person name="Ushijima S."/>
            <person name="Smith C.A."/>
            <person name="Ahrendt S."/>
            <person name="Andreopoulos W."/>
            <person name="He G."/>
            <person name="Labutti K."/>
            <person name="Lipzen A."/>
            <person name="Ng V."/>
            <person name="Sandor L."/>
            <person name="Barry K."/>
            <person name="Martinez A.T."/>
            <person name="Xiao Y."/>
            <person name="Gibbons J.G."/>
            <person name="Terashima K."/>
            <person name="Hibbett D.S."/>
            <person name="Grigoriev I.V."/>
        </authorList>
    </citation>
    <scope>NUCLEOTIDE SEQUENCE</scope>
    <source>
        <strain evidence="2">TFB9207</strain>
    </source>
</reference>
<feature type="region of interest" description="Disordered" evidence="1">
    <location>
        <begin position="42"/>
        <end position="73"/>
    </location>
</feature>
<evidence type="ECO:0000313" key="2">
    <source>
        <dbReference type="EMBL" id="KAJ3843398.1"/>
    </source>
</evidence>
<proteinExistence type="predicted"/>
<evidence type="ECO:0000256" key="1">
    <source>
        <dbReference type="SAM" id="MobiDB-lite"/>
    </source>
</evidence>
<keyword evidence="3" id="KW-1185">Reference proteome</keyword>